<dbReference type="Gene3D" id="1.10.405.20">
    <property type="match status" value="1"/>
</dbReference>
<keyword evidence="1" id="KW-1133">Transmembrane helix</keyword>
<sequence length="577" mass="66203">VIRMRRTVPAGNRPQQIHISTAGSMWNRTEVDEPSVSDQECQLVYHLAMTSVSWDGGEKLGMPRRVLIVGSGAAGTAAAFSLGKHPKVFDVEIWDRNAVPGGVACTASLEEQRGTYVNYGVQGGTPTYRNTVNILSLHGFTTDPVHMMISFGKGKTAWTNYDDSDLTKRLQKDIARFEKTLKLINRFEALFIFLPISKVLKWFGYSDEFMNEMVFPLTALFFGTGNQTPDVSSAIMARVFLDDDLRLFDYDSDRLLSQTPEMFAFPNLEEMYETIISKSGAKYFRNRPVKSVSRHRDGIVVTDKEGGKEWFDDVIFACDAETALGILKDPSFMEKQTLGNVRYFNDLIVTHEDEDYMNKHYELHKEKDQYLVRTDESDPTKIEMSFDLSNYQPQLKKIRDEKQHVFQTIFLDDENQRFWTFPKIKTEKVMYRHWWRQFSHTWRHFAFSVPLMRYIQGKRNTYYAGAYTLVNTHEAAVMSGLAAAYRLGAPYPFDHDALAKKQFNHYLMMIHGKPRKYGCNVDTLVSGILAVFMGIFAFFSMITRAIVDRTETTSETRRGFGKAVYNGQQMADDSTGR</sequence>
<proteinExistence type="predicted"/>
<dbReference type="Gene3D" id="3.50.50.60">
    <property type="entry name" value="FAD/NAD(P)-binding domain"/>
    <property type="match status" value="1"/>
</dbReference>
<keyword evidence="3" id="KW-1185">Reference proteome</keyword>
<dbReference type="SUPFAM" id="SSF51905">
    <property type="entry name" value="FAD/NAD(P)-binding domain"/>
    <property type="match status" value="1"/>
</dbReference>
<dbReference type="Gene3D" id="3.30.70.1990">
    <property type="match status" value="1"/>
</dbReference>
<dbReference type="EMBL" id="CP111020">
    <property type="protein sequence ID" value="WAR15013.1"/>
    <property type="molecule type" value="Genomic_DNA"/>
</dbReference>
<evidence type="ECO:0008006" key="4">
    <source>
        <dbReference type="Google" id="ProtNLM"/>
    </source>
</evidence>
<keyword evidence="1" id="KW-0812">Transmembrane</keyword>
<reference evidence="2" key="1">
    <citation type="submission" date="2022-11" db="EMBL/GenBank/DDBJ databases">
        <title>Centuries of genome instability and evolution in soft-shell clam transmissible cancer (bioRxiv).</title>
        <authorList>
            <person name="Hart S.F.M."/>
            <person name="Yonemitsu M.A."/>
            <person name="Giersch R.M."/>
            <person name="Beal B.F."/>
            <person name="Arriagada G."/>
            <person name="Davis B.W."/>
            <person name="Ostrander E.A."/>
            <person name="Goff S.P."/>
            <person name="Metzger M.J."/>
        </authorList>
    </citation>
    <scope>NUCLEOTIDE SEQUENCE</scope>
    <source>
        <strain evidence="2">MELC-2E11</strain>
        <tissue evidence="2">Siphon/mantle</tissue>
    </source>
</reference>
<feature type="transmembrane region" description="Helical" evidence="1">
    <location>
        <begin position="524"/>
        <end position="547"/>
    </location>
</feature>
<organism evidence="2 3">
    <name type="scientific">Mya arenaria</name>
    <name type="common">Soft-shell clam</name>
    <dbReference type="NCBI Taxonomy" id="6604"/>
    <lineage>
        <taxon>Eukaryota</taxon>
        <taxon>Metazoa</taxon>
        <taxon>Spiralia</taxon>
        <taxon>Lophotrochozoa</taxon>
        <taxon>Mollusca</taxon>
        <taxon>Bivalvia</taxon>
        <taxon>Autobranchia</taxon>
        <taxon>Heteroconchia</taxon>
        <taxon>Euheterodonta</taxon>
        <taxon>Imparidentia</taxon>
        <taxon>Neoheterodontei</taxon>
        <taxon>Myida</taxon>
        <taxon>Myoidea</taxon>
        <taxon>Myidae</taxon>
        <taxon>Mya</taxon>
    </lineage>
</organism>
<evidence type="ECO:0000313" key="3">
    <source>
        <dbReference type="Proteomes" id="UP001164746"/>
    </source>
</evidence>
<accession>A0ABY7EYJ7</accession>
<evidence type="ECO:0000256" key="1">
    <source>
        <dbReference type="SAM" id="Phobius"/>
    </source>
</evidence>
<protein>
    <recommendedName>
        <fullName evidence="4">Amine oxidase domain-containing protein</fullName>
    </recommendedName>
</protein>
<dbReference type="InterPro" id="IPR036188">
    <property type="entry name" value="FAD/NAD-bd_sf"/>
</dbReference>
<gene>
    <name evidence="2" type="ORF">MAR_005118</name>
</gene>
<dbReference type="Proteomes" id="UP001164746">
    <property type="component" value="Chromosome 9"/>
</dbReference>
<dbReference type="InterPro" id="IPR050464">
    <property type="entry name" value="Zeta_carotene_desat/Oxidored"/>
</dbReference>
<keyword evidence="1" id="KW-0472">Membrane</keyword>
<feature type="non-terminal residue" evidence="2">
    <location>
        <position position="1"/>
    </location>
</feature>
<dbReference type="PANTHER" id="PTHR42923">
    <property type="entry name" value="PROTOPORPHYRINOGEN OXIDASE"/>
    <property type="match status" value="1"/>
</dbReference>
<evidence type="ECO:0000313" key="2">
    <source>
        <dbReference type="EMBL" id="WAR15013.1"/>
    </source>
</evidence>
<name>A0ABY7EYJ7_MYAAR</name>
<dbReference type="Pfam" id="PF13450">
    <property type="entry name" value="NAD_binding_8"/>
    <property type="match status" value="1"/>
</dbReference>
<dbReference type="PRINTS" id="PR00419">
    <property type="entry name" value="ADXRDTASE"/>
</dbReference>
<dbReference type="PANTHER" id="PTHR42923:SF20">
    <property type="entry name" value="FLAVIN-CONTAINING AMINE OXIDASEDEHYDROGENASE"/>
    <property type="match status" value="1"/>
</dbReference>